<dbReference type="Gene3D" id="3.30.50.20">
    <property type="entry name" value="prophage-derive protein ybcO"/>
    <property type="match status" value="1"/>
</dbReference>
<keyword evidence="2" id="KW-1185">Reference proteome</keyword>
<evidence type="ECO:0000313" key="1">
    <source>
        <dbReference type="EMBL" id="MFN0297723.1"/>
    </source>
</evidence>
<proteinExistence type="predicted"/>
<dbReference type="RefSeq" id="WP_409140286.1">
    <property type="nucleotide sequence ID" value="NZ_JBJXCW010000008.1"/>
</dbReference>
<dbReference type="Pfam" id="PF06147">
    <property type="entry name" value="DUF968"/>
    <property type="match status" value="1"/>
</dbReference>
<accession>A0ABW9JTA0</accession>
<reference evidence="1 2" key="1">
    <citation type="submission" date="2024-12" db="EMBL/GenBank/DDBJ databases">
        <title>C001-4G Acinetobacter sp. assembled genome.</title>
        <authorList>
            <person name="D'Arcy K."/>
            <person name="Kingdon A.D.H."/>
            <person name="Breen A."/>
            <person name="Mckeown C."/>
            <person name="Allman E."/>
            <person name="Sharma P."/>
            <person name="Mcleman A."/>
            <person name="Roberts A.P."/>
        </authorList>
    </citation>
    <scope>NUCLEOTIDE SEQUENCE [LARGE SCALE GENOMIC DNA]</scope>
    <source>
        <strain evidence="1 2">C1-4G</strain>
    </source>
</reference>
<dbReference type="Proteomes" id="UP001632339">
    <property type="component" value="Unassembled WGS sequence"/>
</dbReference>
<protein>
    <recommendedName>
        <fullName evidence="3">DUF968 domain-containing protein</fullName>
    </recommendedName>
</protein>
<dbReference type="EMBL" id="JBJXCW010000008">
    <property type="protein sequence ID" value="MFN0297723.1"/>
    <property type="molecule type" value="Genomic_DNA"/>
</dbReference>
<dbReference type="InterPro" id="IPR010373">
    <property type="entry name" value="DUF968"/>
</dbReference>
<organism evidence="1 2">
    <name type="scientific">Acinetobacter albensis</name>
    <dbReference type="NCBI Taxonomy" id="1673609"/>
    <lineage>
        <taxon>Bacteria</taxon>
        <taxon>Pseudomonadati</taxon>
        <taxon>Pseudomonadota</taxon>
        <taxon>Gammaproteobacteria</taxon>
        <taxon>Moraxellales</taxon>
        <taxon>Moraxellaceae</taxon>
        <taxon>Acinetobacter</taxon>
    </lineage>
</organism>
<evidence type="ECO:0008006" key="3">
    <source>
        <dbReference type="Google" id="ProtNLM"/>
    </source>
</evidence>
<evidence type="ECO:0000313" key="2">
    <source>
        <dbReference type="Proteomes" id="UP001632339"/>
    </source>
</evidence>
<gene>
    <name evidence="1" type="ORF">ACKVE0_09350</name>
</gene>
<sequence>MRDAKRLTAVRSLPCVKCGHPDSQAAHSNWSEHGKGRGIKADDQFTIPLCVKCHQWLDQYQYMNRDESKAWFMQMLNKVDRMLNQTDKVVF</sequence>
<name>A0ABW9JTA0_9GAMM</name>
<comment type="caution">
    <text evidence="1">The sequence shown here is derived from an EMBL/GenBank/DDBJ whole genome shotgun (WGS) entry which is preliminary data.</text>
</comment>